<protein>
    <submittedName>
        <fullName evidence="2">DOMON domain-containing protein</fullName>
    </submittedName>
</protein>
<sequence length="330" mass="35444">MVATSLIPTVPQQYIAIAFSNDAIMGEDFVTECVLSDMGQFAGWEPEIFVSFNHGKANDRVYLNDDEHRQLISNISSQVVDGRLVCHFTQQIVPQIDRRNGLIWSLDKPFYIMGATGSAQPDEVNAHDTNRGSHFYPIVSSARINPSEIGGATFDEALNTNSDAQGTDSMASATTSTPFVTNSPIATLESESSSVASLEDENLPTGYWEKEKSSVAHPSGDSSTFDEALSTNSDAQGTDSMVSATTSTPFVTNSPITTSESESSSVTSLENENSSTGYWKKESSSVAHPSGESSTVASLESESSSMVYSGSERSLAFVALYSIVILFRLL</sequence>
<feature type="compositionally biased region" description="Low complexity" evidence="1">
    <location>
        <begin position="252"/>
        <end position="276"/>
    </location>
</feature>
<feature type="region of interest" description="Disordered" evidence="1">
    <location>
        <begin position="158"/>
        <end position="179"/>
    </location>
</feature>
<proteinExistence type="predicted"/>
<dbReference type="Proteomes" id="UP001331761">
    <property type="component" value="Unassembled WGS sequence"/>
</dbReference>
<organism evidence="2 3">
    <name type="scientific">Trichostrongylus colubriformis</name>
    <name type="common">Black scour worm</name>
    <dbReference type="NCBI Taxonomy" id="6319"/>
    <lineage>
        <taxon>Eukaryota</taxon>
        <taxon>Metazoa</taxon>
        <taxon>Ecdysozoa</taxon>
        <taxon>Nematoda</taxon>
        <taxon>Chromadorea</taxon>
        <taxon>Rhabditida</taxon>
        <taxon>Rhabditina</taxon>
        <taxon>Rhabditomorpha</taxon>
        <taxon>Strongyloidea</taxon>
        <taxon>Trichostrongylidae</taxon>
        <taxon>Trichostrongylus</taxon>
    </lineage>
</organism>
<evidence type="ECO:0000313" key="2">
    <source>
        <dbReference type="EMBL" id="KAK5972413.1"/>
    </source>
</evidence>
<dbReference type="GO" id="GO:1900449">
    <property type="term" value="P:regulation of glutamate receptor signaling pathway"/>
    <property type="evidence" value="ECO:0007669"/>
    <property type="project" value="InterPro"/>
</dbReference>
<comment type="caution">
    <text evidence="2">The sequence shown here is derived from an EMBL/GenBank/DDBJ whole genome shotgun (WGS) entry which is preliminary data.</text>
</comment>
<dbReference type="AlphaFoldDB" id="A0AAN8FXJ5"/>
<dbReference type="EMBL" id="WIXE01016701">
    <property type="protein sequence ID" value="KAK5972413.1"/>
    <property type="molecule type" value="Genomic_DNA"/>
</dbReference>
<dbReference type="InterPro" id="IPR042789">
    <property type="entry name" value="FRRS1L"/>
</dbReference>
<reference evidence="2 3" key="1">
    <citation type="submission" date="2019-10" db="EMBL/GenBank/DDBJ databases">
        <title>Assembly and Annotation for the nematode Trichostrongylus colubriformis.</title>
        <authorList>
            <person name="Martin J."/>
        </authorList>
    </citation>
    <scope>NUCLEOTIDE SEQUENCE [LARGE SCALE GENOMIC DNA]</scope>
    <source>
        <strain evidence="2">G859</strain>
        <tissue evidence="2">Whole worm</tissue>
    </source>
</reference>
<evidence type="ECO:0000256" key="1">
    <source>
        <dbReference type="SAM" id="MobiDB-lite"/>
    </source>
</evidence>
<accession>A0AAN8FXJ5</accession>
<gene>
    <name evidence="2" type="ORF">GCK32_016556</name>
</gene>
<evidence type="ECO:0000313" key="3">
    <source>
        <dbReference type="Proteomes" id="UP001331761"/>
    </source>
</evidence>
<keyword evidence="3" id="KW-1185">Reference proteome</keyword>
<dbReference type="PANTHER" id="PTHR46902:SF1">
    <property type="entry name" value="DOMON DOMAIN-CONTAINING PROTEIN FRRS1L"/>
    <property type="match status" value="1"/>
</dbReference>
<dbReference type="PANTHER" id="PTHR46902">
    <property type="entry name" value="DOMON DOMAIN-CONTAINING PROTEIN FRRS1L"/>
    <property type="match status" value="1"/>
</dbReference>
<feature type="region of interest" description="Disordered" evidence="1">
    <location>
        <begin position="211"/>
        <end position="299"/>
    </location>
</feature>
<feature type="compositionally biased region" description="Polar residues" evidence="1">
    <location>
        <begin position="220"/>
        <end position="251"/>
    </location>
</feature>
<name>A0AAN8FXJ5_TRICO</name>